<dbReference type="InterPro" id="IPR025659">
    <property type="entry name" value="Tubby-like_C"/>
</dbReference>
<accession>A0A2U1MM11</accession>
<protein>
    <submittedName>
        <fullName evidence="2">LURP1-like domain-containing protein</fullName>
    </submittedName>
</protein>
<sequence>MAEPASLPISVIGPQFVAPSQLELIVDTHAPGNIVITDTDHKIFSGSTRALGVEGISPSPSDVASLPSSPPHLYWTAHRQWNVFKGESNADSDLIFTPMKKHIGWGRKLHIKVFLANNRSSKDSCDFNIKGSFSKEQTCTIHTQESSTPIAQDWAWVAKSKEAACEYWYSGGCMCCVEGGAP</sequence>
<dbReference type="SUPFAM" id="SSF54518">
    <property type="entry name" value="Tubby C-terminal domain-like"/>
    <property type="match status" value="1"/>
</dbReference>
<organism evidence="2 3">
    <name type="scientific">Artemisia annua</name>
    <name type="common">Sweet wormwood</name>
    <dbReference type="NCBI Taxonomy" id="35608"/>
    <lineage>
        <taxon>Eukaryota</taxon>
        <taxon>Viridiplantae</taxon>
        <taxon>Streptophyta</taxon>
        <taxon>Embryophyta</taxon>
        <taxon>Tracheophyta</taxon>
        <taxon>Spermatophyta</taxon>
        <taxon>Magnoliopsida</taxon>
        <taxon>eudicotyledons</taxon>
        <taxon>Gunneridae</taxon>
        <taxon>Pentapetalae</taxon>
        <taxon>asterids</taxon>
        <taxon>campanulids</taxon>
        <taxon>Asterales</taxon>
        <taxon>Asteraceae</taxon>
        <taxon>Asteroideae</taxon>
        <taxon>Anthemideae</taxon>
        <taxon>Artemisiinae</taxon>
        <taxon>Artemisia</taxon>
    </lineage>
</organism>
<comment type="similarity">
    <text evidence="1">Belongs to the LOR family.</text>
</comment>
<dbReference type="EMBL" id="PKPP01004893">
    <property type="protein sequence ID" value="PWA62311.1"/>
    <property type="molecule type" value="Genomic_DNA"/>
</dbReference>
<dbReference type="AlphaFoldDB" id="A0A2U1MM11"/>
<dbReference type="OrthoDB" id="97518at2759"/>
<dbReference type="Pfam" id="PF04525">
    <property type="entry name" value="LOR"/>
    <property type="match status" value="1"/>
</dbReference>
<dbReference type="STRING" id="35608.A0A2U1MM11"/>
<gene>
    <name evidence="2" type="ORF">CTI12_AA364300</name>
</gene>
<proteinExistence type="inferred from homology"/>
<reference evidence="2 3" key="1">
    <citation type="journal article" date="2018" name="Mol. Plant">
        <title>The genome of Artemisia annua provides insight into the evolution of Asteraceae family and artemisinin biosynthesis.</title>
        <authorList>
            <person name="Shen Q."/>
            <person name="Zhang L."/>
            <person name="Liao Z."/>
            <person name="Wang S."/>
            <person name="Yan T."/>
            <person name="Shi P."/>
            <person name="Liu M."/>
            <person name="Fu X."/>
            <person name="Pan Q."/>
            <person name="Wang Y."/>
            <person name="Lv Z."/>
            <person name="Lu X."/>
            <person name="Zhang F."/>
            <person name="Jiang W."/>
            <person name="Ma Y."/>
            <person name="Chen M."/>
            <person name="Hao X."/>
            <person name="Li L."/>
            <person name="Tang Y."/>
            <person name="Lv G."/>
            <person name="Zhou Y."/>
            <person name="Sun X."/>
            <person name="Brodelius P.E."/>
            <person name="Rose J.K.C."/>
            <person name="Tang K."/>
        </authorList>
    </citation>
    <scope>NUCLEOTIDE SEQUENCE [LARGE SCALE GENOMIC DNA]</scope>
    <source>
        <strain evidence="3">cv. Huhao1</strain>
        <tissue evidence="2">Leaf</tissue>
    </source>
</reference>
<keyword evidence="3" id="KW-1185">Reference proteome</keyword>
<dbReference type="InterPro" id="IPR007612">
    <property type="entry name" value="LOR"/>
</dbReference>
<evidence type="ECO:0000256" key="1">
    <source>
        <dbReference type="ARBA" id="ARBA00005437"/>
    </source>
</evidence>
<dbReference type="Proteomes" id="UP000245207">
    <property type="component" value="Unassembled WGS sequence"/>
</dbReference>
<dbReference type="Gene3D" id="2.40.160.200">
    <property type="entry name" value="LURP1-related"/>
    <property type="match status" value="1"/>
</dbReference>
<evidence type="ECO:0000313" key="2">
    <source>
        <dbReference type="EMBL" id="PWA62311.1"/>
    </source>
</evidence>
<dbReference type="InterPro" id="IPR038595">
    <property type="entry name" value="LOR_sf"/>
</dbReference>
<name>A0A2U1MM11_ARTAN</name>
<dbReference type="PANTHER" id="PTHR31087">
    <property type="match status" value="1"/>
</dbReference>
<evidence type="ECO:0000313" key="3">
    <source>
        <dbReference type="Proteomes" id="UP000245207"/>
    </source>
</evidence>
<dbReference type="PANTHER" id="PTHR31087:SF122">
    <property type="entry name" value="TUBBY-LIKE PROTEIN"/>
    <property type="match status" value="1"/>
</dbReference>
<comment type="caution">
    <text evidence="2">The sequence shown here is derived from an EMBL/GenBank/DDBJ whole genome shotgun (WGS) entry which is preliminary data.</text>
</comment>